<dbReference type="VEuPathDB" id="FungiDB:AMAG_05880"/>
<organism evidence="2 3">
    <name type="scientific">Allomyces macrogynus (strain ATCC 38327)</name>
    <name type="common">Allomyces javanicus var. macrogynus</name>
    <dbReference type="NCBI Taxonomy" id="578462"/>
    <lineage>
        <taxon>Eukaryota</taxon>
        <taxon>Fungi</taxon>
        <taxon>Fungi incertae sedis</taxon>
        <taxon>Blastocladiomycota</taxon>
        <taxon>Blastocladiomycetes</taxon>
        <taxon>Blastocladiales</taxon>
        <taxon>Blastocladiaceae</taxon>
        <taxon>Allomyces</taxon>
    </lineage>
</organism>
<name>A0A0L0SDE8_ALLM3</name>
<reference evidence="3" key="2">
    <citation type="submission" date="2009-11" db="EMBL/GenBank/DDBJ databases">
        <title>The Genome Sequence of Allomyces macrogynus strain ATCC 38327.</title>
        <authorList>
            <consortium name="The Broad Institute Genome Sequencing Platform"/>
            <person name="Russ C."/>
            <person name="Cuomo C."/>
            <person name="Shea T."/>
            <person name="Young S.K."/>
            <person name="Zeng Q."/>
            <person name="Koehrsen M."/>
            <person name="Haas B."/>
            <person name="Borodovsky M."/>
            <person name="Guigo R."/>
            <person name="Alvarado L."/>
            <person name="Berlin A."/>
            <person name="Borenstein D."/>
            <person name="Chen Z."/>
            <person name="Engels R."/>
            <person name="Freedman E."/>
            <person name="Gellesch M."/>
            <person name="Goldberg J."/>
            <person name="Griggs A."/>
            <person name="Gujja S."/>
            <person name="Heiman D."/>
            <person name="Hepburn T."/>
            <person name="Howarth C."/>
            <person name="Jen D."/>
            <person name="Larson L."/>
            <person name="Lewis B."/>
            <person name="Mehta T."/>
            <person name="Park D."/>
            <person name="Pearson M."/>
            <person name="Roberts A."/>
            <person name="Saif S."/>
            <person name="Shenoy N."/>
            <person name="Sisk P."/>
            <person name="Stolte C."/>
            <person name="Sykes S."/>
            <person name="Walk T."/>
            <person name="White J."/>
            <person name="Yandava C."/>
            <person name="Burger G."/>
            <person name="Gray M.W."/>
            <person name="Holland P.W.H."/>
            <person name="King N."/>
            <person name="Lang F.B.F."/>
            <person name="Roger A.J."/>
            <person name="Ruiz-Trillo I."/>
            <person name="Lander E."/>
            <person name="Nusbaum C."/>
        </authorList>
    </citation>
    <scope>NUCLEOTIDE SEQUENCE [LARGE SCALE GENOMIC DNA]</scope>
    <source>
        <strain evidence="3">ATCC 38327</strain>
    </source>
</reference>
<reference evidence="2 3" key="1">
    <citation type="submission" date="2009-11" db="EMBL/GenBank/DDBJ databases">
        <title>Annotation of Allomyces macrogynus ATCC 38327.</title>
        <authorList>
            <consortium name="The Broad Institute Genome Sequencing Platform"/>
            <person name="Russ C."/>
            <person name="Cuomo C."/>
            <person name="Burger G."/>
            <person name="Gray M.W."/>
            <person name="Holland P.W.H."/>
            <person name="King N."/>
            <person name="Lang F.B.F."/>
            <person name="Roger A.J."/>
            <person name="Ruiz-Trillo I."/>
            <person name="Young S.K."/>
            <person name="Zeng Q."/>
            <person name="Gargeya S."/>
            <person name="Fitzgerald M."/>
            <person name="Haas B."/>
            <person name="Abouelleil A."/>
            <person name="Alvarado L."/>
            <person name="Arachchi H.M."/>
            <person name="Berlin A."/>
            <person name="Chapman S.B."/>
            <person name="Gearin G."/>
            <person name="Goldberg J."/>
            <person name="Griggs A."/>
            <person name="Gujja S."/>
            <person name="Hansen M."/>
            <person name="Heiman D."/>
            <person name="Howarth C."/>
            <person name="Larimer J."/>
            <person name="Lui A."/>
            <person name="MacDonald P.J.P."/>
            <person name="McCowen C."/>
            <person name="Montmayeur A."/>
            <person name="Murphy C."/>
            <person name="Neiman D."/>
            <person name="Pearson M."/>
            <person name="Priest M."/>
            <person name="Roberts A."/>
            <person name="Saif S."/>
            <person name="Shea T."/>
            <person name="Sisk P."/>
            <person name="Stolte C."/>
            <person name="Sykes S."/>
            <person name="Wortman J."/>
            <person name="Nusbaum C."/>
            <person name="Birren B."/>
        </authorList>
    </citation>
    <scope>NUCLEOTIDE SEQUENCE [LARGE SCALE GENOMIC DNA]</scope>
    <source>
        <strain evidence="2 3">ATCC 38327</strain>
    </source>
</reference>
<sequence>MSASVRRILLLLATVVVLAAAHEGHDMGTMASSVASSAAAAAATAASSMGMNMPGMTMGSSSSSSAALAAATSTSAPAAAASPAPADPLANTVAKDKLTSYCASAPKASAPCSLYAVCQSSASSPANICGTTAIAGAICATDKLAAGALCDEYAATCTGDKCKALGWPGFATSAGFQAGIFGMCGVHSMIGVRQVQFADGRDQARHGDTTDPAKLAVCDSFATYGMMCSDMPKMKDCAMWRSMCGAIPSAGDAFPTWCAKDAMAAANVTYSPKASSATTTSAGSATATDKSAAATATATGGAAVAAFVVPNSVAGAVVVGFVAAVMGL</sequence>
<dbReference type="EMBL" id="GG745336">
    <property type="protein sequence ID" value="KNE60496.1"/>
    <property type="molecule type" value="Genomic_DNA"/>
</dbReference>
<feature type="chain" id="PRO_5005547994" description="Extracellular membrane protein CFEM domain-containing protein" evidence="1">
    <location>
        <begin position="22"/>
        <end position="328"/>
    </location>
</feature>
<dbReference type="OrthoDB" id="73901at2759"/>
<dbReference type="Proteomes" id="UP000054350">
    <property type="component" value="Unassembled WGS sequence"/>
</dbReference>
<evidence type="ECO:0000313" key="3">
    <source>
        <dbReference type="Proteomes" id="UP000054350"/>
    </source>
</evidence>
<accession>A0A0L0SDE8</accession>
<gene>
    <name evidence="2" type="ORF">AMAG_05880</name>
</gene>
<proteinExistence type="predicted"/>
<keyword evidence="1" id="KW-0732">Signal</keyword>
<keyword evidence="3" id="KW-1185">Reference proteome</keyword>
<feature type="signal peptide" evidence="1">
    <location>
        <begin position="1"/>
        <end position="21"/>
    </location>
</feature>
<evidence type="ECO:0008006" key="4">
    <source>
        <dbReference type="Google" id="ProtNLM"/>
    </source>
</evidence>
<evidence type="ECO:0000256" key="1">
    <source>
        <dbReference type="SAM" id="SignalP"/>
    </source>
</evidence>
<protein>
    <recommendedName>
        <fullName evidence="4">Extracellular membrane protein CFEM domain-containing protein</fullName>
    </recommendedName>
</protein>
<dbReference type="AlphaFoldDB" id="A0A0L0SDE8"/>
<evidence type="ECO:0000313" key="2">
    <source>
        <dbReference type="EMBL" id="KNE60496.1"/>
    </source>
</evidence>